<gene>
    <name evidence="4" type="ORF">U1T56_05650</name>
</gene>
<evidence type="ECO:0000256" key="3">
    <source>
        <dbReference type="SAM" id="SignalP"/>
    </source>
</evidence>
<evidence type="ECO:0000256" key="1">
    <source>
        <dbReference type="ARBA" id="ARBA00009600"/>
    </source>
</evidence>
<dbReference type="PANTHER" id="PTHR30327">
    <property type="entry name" value="UNCHARACTERIZED PROTEIN YQGE"/>
    <property type="match status" value="1"/>
</dbReference>
<sequence>MCVARWIGCLLVLLVNGAQAAAPPADRDEPAASLAGRLLVADPGLADPNFDHTVVLILRDGSEGTLGLVLNRPYGKMPTAELLRRLGLDGKGVTGETELFYGGPVQPEIGMVVHSPDYEGPHTLRIAPGLAVTGDPEVLADLAAGKGPRQAIPVLGYAGWAPGQLAGEIAAGAWFSIPADPTLVFAPDAGSMWKRAMARRGIEL</sequence>
<evidence type="ECO:0000256" key="2">
    <source>
        <dbReference type="HAMAP-Rule" id="MF_00758"/>
    </source>
</evidence>
<feature type="chain" id="PRO_5045884750" description="UPF0301 protein U1T56_05650" evidence="3">
    <location>
        <begin position="21"/>
        <end position="204"/>
    </location>
</feature>
<comment type="caution">
    <text evidence="4">The sequence shown here is derived from an EMBL/GenBank/DDBJ whole genome shotgun (WGS) entry which is preliminary data.</text>
</comment>
<feature type="signal peptide" evidence="3">
    <location>
        <begin position="1"/>
        <end position="20"/>
    </location>
</feature>
<dbReference type="Pfam" id="PF02622">
    <property type="entry name" value="DUF179"/>
    <property type="match status" value="1"/>
</dbReference>
<reference evidence="4 5" key="1">
    <citation type="submission" date="2024-01" db="EMBL/GenBank/DDBJ databases">
        <title>Multi-omics insights into the function and evolution of sodium benzoate biodegradation pathways in Benzoatithermus flavus gen. nov., sp. nov. from hot spring.</title>
        <authorList>
            <person name="Hu C.-J."/>
            <person name="Li W.-J."/>
        </authorList>
    </citation>
    <scope>NUCLEOTIDE SEQUENCE [LARGE SCALE GENOMIC DNA]</scope>
    <source>
        <strain evidence="4 5">SYSU G07066</strain>
    </source>
</reference>
<dbReference type="Proteomes" id="UP001375743">
    <property type="component" value="Unassembled WGS sequence"/>
</dbReference>
<organism evidence="4 5">
    <name type="scientific">Benzoatithermus flavus</name>
    <dbReference type="NCBI Taxonomy" id="3108223"/>
    <lineage>
        <taxon>Bacteria</taxon>
        <taxon>Pseudomonadati</taxon>
        <taxon>Pseudomonadota</taxon>
        <taxon>Alphaproteobacteria</taxon>
        <taxon>Geminicoccales</taxon>
        <taxon>Geminicoccaceae</taxon>
        <taxon>Benzoatithermus</taxon>
    </lineage>
</organism>
<keyword evidence="3" id="KW-0732">Signal</keyword>
<dbReference type="InterPro" id="IPR003774">
    <property type="entry name" value="AlgH-like"/>
</dbReference>
<protein>
    <recommendedName>
        <fullName evidence="2">UPF0301 protein U1T56_05650</fullName>
    </recommendedName>
</protein>
<proteinExistence type="inferred from homology"/>
<evidence type="ECO:0000313" key="4">
    <source>
        <dbReference type="EMBL" id="MEK0082625.1"/>
    </source>
</evidence>
<dbReference type="SUPFAM" id="SSF143456">
    <property type="entry name" value="VC0467-like"/>
    <property type="match status" value="1"/>
</dbReference>
<accession>A0ABU8XN65</accession>
<dbReference type="PANTHER" id="PTHR30327:SF1">
    <property type="entry name" value="UPF0301 PROTEIN YQGE"/>
    <property type="match status" value="1"/>
</dbReference>
<dbReference type="HAMAP" id="MF_00758">
    <property type="entry name" value="UPF0301"/>
    <property type="match status" value="1"/>
</dbReference>
<dbReference type="Gene3D" id="3.40.1740.10">
    <property type="entry name" value="VC0467-like"/>
    <property type="match status" value="1"/>
</dbReference>
<dbReference type="EMBL" id="JBBLZC010000004">
    <property type="protein sequence ID" value="MEK0082625.1"/>
    <property type="molecule type" value="Genomic_DNA"/>
</dbReference>
<comment type="similarity">
    <text evidence="1 2">Belongs to the UPF0301 (AlgH) family.</text>
</comment>
<keyword evidence="5" id="KW-1185">Reference proteome</keyword>
<name>A0ABU8XN65_9PROT</name>
<evidence type="ECO:0000313" key="5">
    <source>
        <dbReference type="Proteomes" id="UP001375743"/>
    </source>
</evidence>